<feature type="transmembrane region" description="Helical" evidence="1">
    <location>
        <begin position="12"/>
        <end position="32"/>
    </location>
</feature>
<name>A0A6M3LNE9_9ZZZZ</name>
<proteinExistence type="predicted"/>
<reference evidence="2" key="1">
    <citation type="submission" date="2020-03" db="EMBL/GenBank/DDBJ databases">
        <title>The deep terrestrial virosphere.</title>
        <authorList>
            <person name="Holmfeldt K."/>
            <person name="Nilsson E."/>
            <person name="Simone D."/>
            <person name="Lopez-Fernandez M."/>
            <person name="Wu X."/>
            <person name="de Brujin I."/>
            <person name="Lundin D."/>
            <person name="Andersson A."/>
            <person name="Bertilsson S."/>
            <person name="Dopson M."/>
        </authorList>
    </citation>
    <scope>NUCLEOTIDE SEQUENCE</scope>
    <source>
        <strain evidence="2">MM415B08083</strain>
    </source>
</reference>
<dbReference type="EMBL" id="MT143410">
    <property type="protein sequence ID" value="QJA96540.1"/>
    <property type="molecule type" value="Genomic_DNA"/>
</dbReference>
<feature type="transmembrane region" description="Helical" evidence="1">
    <location>
        <begin position="38"/>
        <end position="54"/>
    </location>
</feature>
<organism evidence="2">
    <name type="scientific">viral metagenome</name>
    <dbReference type="NCBI Taxonomy" id="1070528"/>
    <lineage>
        <taxon>unclassified sequences</taxon>
        <taxon>metagenomes</taxon>
        <taxon>organismal metagenomes</taxon>
    </lineage>
</organism>
<evidence type="ECO:0000256" key="1">
    <source>
        <dbReference type="SAM" id="Phobius"/>
    </source>
</evidence>
<keyword evidence="1" id="KW-0472">Membrane</keyword>
<evidence type="ECO:0000313" key="2">
    <source>
        <dbReference type="EMBL" id="QJA96540.1"/>
    </source>
</evidence>
<protein>
    <submittedName>
        <fullName evidence="2">Uncharacterized protein</fullName>
    </submittedName>
</protein>
<accession>A0A6M3LNE9</accession>
<sequence length="57" mass="6290">MEIPLSITSKIRAGVLYAGTIGAIIYTGSLFWYEPTGFGLLYLIGVYMMTLVLIRNS</sequence>
<keyword evidence="1" id="KW-0812">Transmembrane</keyword>
<keyword evidence="1" id="KW-1133">Transmembrane helix</keyword>
<dbReference type="AlphaFoldDB" id="A0A6M3LNE9"/>
<gene>
    <name evidence="2" type="ORF">MM415B08083_0007</name>
</gene>